<feature type="domain" description="LTD" evidence="2">
    <location>
        <begin position="801"/>
        <end position="958"/>
    </location>
</feature>
<dbReference type="RefSeq" id="WP_218095831.1">
    <property type="nucleotide sequence ID" value="NZ_CAJVAS010000055.1"/>
</dbReference>
<dbReference type="Pfam" id="PF07705">
    <property type="entry name" value="CARDB"/>
    <property type="match status" value="1"/>
</dbReference>
<evidence type="ECO:0000313" key="3">
    <source>
        <dbReference type="EMBL" id="CAG7650772.1"/>
    </source>
</evidence>
<evidence type="ECO:0000259" key="2">
    <source>
        <dbReference type="PROSITE" id="PS51841"/>
    </source>
</evidence>
<feature type="region of interest" description="Disordered" evidence="1">
    <location>
        <begin position="984"/>
        <end position="1006"/>
    </location>
</feature>
<sequence length="1006" mass="110900">MLEILKSKKHLRLFAWLAMVAGILISLSSATTVSVFAAVTPVLTITEIHPNSTGIEAYEFIEIKNNSSSSVDLANYKVDYERVGASTKVWDMTTSQTLAAGAVEVIWIFQNDSVGKTKADFKANFSISIPDSQIYILDVRAVGAGTGLENTGLKSIVLKSDSGTEVSRAAYNDQTGNDTGTTVDGGENKSAVYEFPQYLNDGNKTMRKVARGSAPSPGGSYTAAEAPSIWITEMMPNPVDDGFEYIELYNNTTSDINLSGYKFKRVNDSITWTFGSFTLPAKGYAAVWIFNNLSTGYTTADFNNHYNTNLSSTQLYKLDLGTYSGLWNSAGPNTYEILNSSGTVICSASYNDAGTTTDASFEDRSILYDYPVTNTKMMRKVANDQYATPGEPYNMFYGQLHSHTSYSDGVQTPNDAYLWARDKGHADFFAVTDHSHYFDNVNDWANSTEWTDLKQKADYYYNENKYVSIAGYEMTWHNPTGRWGHMNVFNTDWFEYKENLKMNMPAFLDKLNQSPAGFAQFNHPMLTEWDNTKKWDYWTPERDNQVALIEINDPKEQYDTYIHALDKGWHVAPTNNGDNHSANWITRDNNRTVILAPRLNRDALFDAIRARRTYASWGDSDIRINYRINGKDMGSRLTGQSSLAVKVDVYNQNADNISKISVIANGGTVVASQTYSTNKVSFSTTLSPNYKYYFIRVDQADGDWAVTAPIWIEDPIPAQLSMDLKASSVSGVPVKVNANVKNTSGSSMSNVIVDFYKDTISGTPKGSTTISSIGAGATGTASLEWNPGITGNYTIIARVTIPGSPARYLVGKAVVPELIITELGVNTTNGADPNNSQYELYDFAEIYNNSKNTINLSGYKITIGPTTGSSRYTFDISGTFNIPSHSAGIIWFKNPQNTSLTVSDFNSNFGTSLTSSQIYSVSTSEEGPSGYLVNGGGARQVWIIKDNGDIVTMSEYSSGLDLKLDTTQENKSIMFSYPTDGTYANNKLNYDQPPTPGSVSSSQYPN</sequence>
<comment type="caution">
    <text evidence="3">The sequence shown here is derived from an EMBL/GenBank/DDBJ whole genome shotgun (WGS) entry which is preliminary data.</text>
</comment>
<evidence type="ECO:0000256" key="1">
    <source>
        <dbReference type="SAM" id="MobiDB-lite"/>
    </source>
</evidence>
<feature type="domain" description="LTD" evidence="2">
    <location>
        <begin position="31"/>
        <end position="173"/>
    </location>
</feature>
<proteinExistence type="predicted"/>
<dbReference type="PROSITE" id="PS51841">
    <property type="entry name" value="LTD"/>
    <property type="match status" value="3"/>
</dbReference>
<dbReference type="InterPro" id="IPR011635">
    <property type="entry name" value="CARDB"/>
</dbReference>
<gene>
    <name evidence="3" type="ORF">PAESOLCIP111_06172</name>
</gene>
<evidence type="ECO:0000313" key="4">
    <source>
        <dbReference type="Proteomes" id="UP000693672"/>
    </source>
</evidence>
<keyword evidence="4" id="KW-1185">Reference proteome</keyword>
<feature type="domain" description="LTD" evidence="2">
    <location>
        <begin position="217"/>
        <end position="352"/>
    </location>
</feature>
<feature type="compositionally biased region" description="Polar residues" evidence="1">
    <location>
        <begin position="997"/>
        <end position="1006"/>
    </location>
</feature>
<accession>A0A916K8Z4</accession>
<protein>
    <recommendedName>
        <fullName evidence="2">LTD domain-containing protein</fullName>
    </recommendedName>
</protein>
<reference evidence="3" key="1">
    <citation type="submission" date="2021-06" db="EMBL/GenBank/DDBJ databases">
        <authorList>
            <person name="Criscuolo A."/>
        </authorList>
    </citation>
    <scope>NUCLEOTIDE SEQUENCE</scope>
    <source>
        <strain evidence="3">CIP111600</strain>
    </source>
</reference>
<dbReference type="AlphaFoldDB" id="A0A916K8Z4"/>
<dbReference type="NCBIfam" id="NF038032">
    <property type="entry name" value="CehA_McbA_metalo"/>
    <property type="match status" value="1"/>
</dbReference>
<dbReference type="Pfam" id="PF00932">
    <property type="entry name" value="LTD"/>
    <property type="match status" value="2"/>
</dbReference>
<name>A0A916K8Z4_9BACL</name>
<organism evidence="3 4">
    <name type="scientific">Paenibacillus solanacearum</name>
    <dbReference type="NCBI Taxonomy" id="2048548"/>
    <lineage>
        <taxon>Bacteria</taxon>
        <taxon>Bacillati</taxon>
        <taxon>Bacillota</taxon>
        <taxon>Bacilli</taxon>
        <taxon>Bacillales</taxon>
        <taxon>Paenibacillaceae</taxon>
        <taxon>Paenibacillus</taxon>
    </lineage>
</organism>
<dbReference type="Proteomes" id="UP000693672">
    <property type="component" value="Unassembled WGS sequence"/>
</dbReference>
<dbReference type="EMBL" id="CAJVAS010000055">
    <property type="protein sequence ID" value="CAG7650772.1"/>
    <property type="molecule type" value="Genomic_DNA"/>
</dbReference>
<dbReference type="InterPro" id="IPR001322">
    <property type="entry name" value="Lamin_tail_dom"/>
</dbReference>